<accession>A0A0J9S2V3</accession>
<protein>
    <recommendedName>
        <fullName evidence="4">Variable surface protein</fullName>
    </recommendedName>
</protein>
<evidence type="ECO:0008006" key="4">
    <source>
        <dbReference type="Google" id="ProtNLM"/>
    </source>
</evidence>
<dbReference type="Pfam" id="PF05795">
    <property type="entry name" value="Plasmodium_Vir"/>
    <property type="match status" value="1"/>
</dbReference>
<name>A0A0J9S2V3_PLAVI</name>
<evidence type="ECO:0000313" key="3">
    <source>
        <dbReference type="Proteomes" id="UP000053562"/>
    </source>
</evidence>
<evidence type="ECO:0000313" key="2">
    <source>
        <dbReference type="EMBL" id="KMZ77079.1"/>
    </source>
</evidence>
<dbReference type="InterPro" id="IPR008780">
    <property type="entry name" value="Plasmodium_Vir"/>
</dbReference>
<gene>
    <name evidence="2" type="ORF">PVIIG_05513</name>
</gene>
<feature type="region of interest" description="Disordered" evidence="1">
    <location>
        <begin position="230"/>
        <end position="258"/>
    </location>
</feature>
<organism evidence="2 3">
    <name type="scientific">Plasmodium vivax India VII</name>
    <dbReference type="NCBI Taxonomy" id="1077284"/>
    <lineage>
        <taxon>Eukaryota</taxon>
        <taxon>Sar</taxon>
        <taxon>Alveolata</taxon>
        <taxon>Apicomplexa</taxon>
        <taxon>Aconoidasida</taxon>
        <taxon>Haemosporida</taxon>
        <taxon>Plasmodiidae</taxon>
        <taxon>Plasmodium</taxon>
        <taxon>Plasmodium (Plasmodium)</taxon>
    </lineage>
</organism>
<dbReference type="EMBL" id="KQ234516">
    <property type="protein sequence ID" value="KMZ77079.1"/>
    <property type="molecule type" value="Genomic_DNA"/>
</dbReference>
<dbReference type="AlphaFoldDB" id="A0A0J9S2V3"/>
<dbReference type="Proteomes" id="UP000053562">
    <property type="component" value="Unassembled WGS sequence"/>
</dbReference>
<proteinExistence type="predicted"/>
<evidence type="ECO:0000256" key="1">
    <source>
        <dbReference type="SAM" id="MobiDB-lite"/>
    </source>
</evidence>
<feature type="compositionally biased region" description="Polar residues" evidence="1">
    <location>
        <begin position="232"/>
        <end position="256"/>
    </location>
</feature>
<reference evidence="2 3" key="1">
    <citation type="submission" date="2011-08" db="EMBL/GenBank/DDBJ databases">
        <title>The Genome Sequence of Plasmodium vivax India VII.</title>
        <authorList>
            <consortium name="The Broad Institute Genome Sequencing Platform"/>
            <consortium name="The Broad Institute Genome Sequencing Center for Infectious Disease"/>
            <person name="Neafsey D."/>
            <person name="Carlton J."/>
            <person name="Barnwell J."/>
            <person name="Collins W."/>
            <person name="Escalante A."/>
            <person name="Mullikin J."/>
            <person name="Saul A."/>
            <person name="Guigo R."/>
            <person name="Camara F."/>
            <person name="Young S.K."/>
            <person name="Zeng Q."/>
            <person name="Gargeya S."/>
            <person name="Fitzgerald M."/>
            <person name="Haas B."/>
            <person name="Abouelleil A."/>
            <person name="Alvarado L."/>
            <person name="Arachchi H.M."/>
            <person name="Berlin A."/>
            <person name="Brown A."/>
            <person name="Chapman S.B."/>
            <person name="Chen Z."/>
            <person name="Dunbar C."/>
            <person name="Freedman E."/>
            <person name="Gearin G."/>
            <person name="Gellesch M."/>
            <person name="Goldberg J."/>
            <person name="Griggs A."/>
            <person name="Gujja S."/>
            <person name="Heiman D."/>
            <person name="Howarth C."/>
            <person name="Larson L."/>
            <person name="Lui A."/>
            <person name="MacDonald P.J.P."/>
            <person name="Montmayeur A."/>
            <person name="Murphy C."/>
            <person name="Neiman D."/>
            <person name="Pearson M."/>
            <person name="Priest M."/>
            <person name="Roberts A."/>
            <person name="Saif S."/>
            <person name="Shea T."/>
            <person name="Shenoy N."/>
            <person name="Sisk P."/>
            <person name="Stolte C."/>
            <person name="Sykes S."/>
            <person name="Wortman J."/>
            <person name="Nusbaum C."/>
            <person name="Birren B."/>
        </authorList>
    </citation>
    <scope>NUCLEOTIDE SEQUENCE [LARGE SCALE GENOMIC DNA]</scope>
    <source>
        <strain evidence="2 3">India VII</strain>
    </source>
</reference>
<sequence length="290" mass="33703">MVIAYEEFNETVTEEQKSSIESLMANLRRLGDYNHNNKDIYEKVMRNLLLLLNNKYKKMPFRDYCTYLYQWLYFTKKKNKNSDFMIDVVYSASHSRFILPKAINQCLPFSYDKTYDDPIKIIKLQIFDLNINIIEQILMSENYSNNLNFKKYICECVNIFKEMYKGNCPYKDVEDKKRKDTCDVLDNFMNIYMSYLYTKERIKNKIPSLHSTESEPLNICPSNKPEIGPSLVSETTQAPQSAQVSQSEGNSISVEQSGKPIPFNTTSVVSAMAGIPPFLALIYKVIIICT</sequence>